<dbReference type="AlphaFoldDB" id="A0A225UKW2"/>
<evidence type="ECO:0000313" key="2">
    <source>
        <dbReference type="EMBL" id="OWY93623.1"/>
    </source>
</evidence>
<dbReference type="OrthoDB" id="128150at2759"/>
<feature type="compositionally biased region" description="Low complexity" evidence="1">
    <location>
        <begin position="75"/>
        <end position="103"/>
    </location>
</feature>
<evidence type="ECO:0000256" key="1">
    <source>
        <dbReference type="SAM" id="MobiDB-lite"/>
    </source>
</evidence>
<reference evidence="3" key="1">
    <citation type="submission" date="2017-03" db="EMBL/GenBank/DDBJ databases">
        <title>Phytopthora megakarya and P. palmivora, two closely related causual agents of cacao black pod achieved similar genome size and gene model numbers by different mechanisms.</title>
        <authorList>
            <person name="Ali S."/>
            <person name="Shao J."/>
            <person name="Larry D.J."/>
            <person name="Kronmiller B."/>
            <person name="Shen D."/>
            <person name="Strem M.D."/>
            <person name="Melnick R.L."/>
            <person name="Guiltinan M.J."/>
            <person name="Tyler B.M."/>
            <person name="Meinhardt L.W."/>
            <person name="Bailey B.A."/>
        </authorList>
    </citation>
    <scope>NUCLEOTIDE SEQUENCE [LARGE SCALE GENOMIC DNA]</scope>
    <source>
        <strain evidence="3">zdho120</strain>
    </source>
</reference>
<gene>
    <name evidence="2" type="ORF">PHMEG_00036911</name>
</gene>
<dbReference type="EMBL" id="NBNE01015743">
    <property type="protein sequence ID" value="OWY93623.1"/>
    <property type="molecule type" value="Genomic_DNA"/>
</dbReference>
<evidence type="ECO:0000313" key="3">
    <source>
        <dbReference type="Proteomes" id="UP000198211"/>
    </source>
</evidence>
<name>A0A225UKW2_9STRA</name>
<accession>A0A225UKW2</accession>
<comment type="caution">
    <text evidence="2">The sequence shown here is derived from an EMBL/GenBank/DDBJ whole genome shotgun (WGS) entry which is preliminary data.</text>
</comment>
<organism evidence="2 3">
    <name type="scientific">Phytophthora megakarya</name>
    <dbReference type="NCBI Taxonomy" id="4795"/>
    <lineage>
        <taxon>Eukaryota</taxon>
        <taxon>Sar</taxon>
        <taxon>Stramenopiles</taxon>
        <taxon>Oomycota</taxon>
        <taxon>Peronosporomycetes</taxon>
        <taxon>Peronosporales</taxon>
        <taxon>Peronosporaceae</taxon>
        <taxon>Phytophthora</taxon>
    </lineage>
</organism>
<sequence length="136" mass="14786">MDPEALVLMVEGLELDKIDWEALSSDPQTRQALKAVYQVGLEDARDHDTLADDIARAKIRFAEIRADNQRKSEEAAAAAGLPAPSPLMVSSGSKRSAAGGSSSNATTISFAVDHADWAASCRWRRWPQHDFGTTFD</sequence>
<feature type="region of interest" description="Disordered" evidence="1">
    <location>
        <begin position="68"/>
        <end position="103"/>
    </location>
</feature>
<dbReference type="Proteomes" id="UP000198211">
    <property type="component" value="Unassembled WGS sequence"/>
</dbReference>
<proteinExistence type="predicted"/>
<keyword evidence="3" id="KW-1185">Reference proteome</keyword>
<protein>
    <submittedName>
        <fullName evidence="2">Uncharacterized protein</fullName>
    </submittedName>
</protein>